<evidence type="ECO:0000256" key="3">
    <source>
        <dbReference type="ARBA" id="ARBA00022833"/>
    </source>
</evidence>
<dbReference type="Pfam" id="PF00097">
    <property type="entry name" value="zf-C3HC4"/>
    <property type="match status" value="1"/>
</dbReference>
<reference evidence="6" key="2">
    <citation type="submission" date="2020-11" db="EMBL/GenBank/DDBJ databases">
        <authorList>
            <person name="McCartney M.A."/>
            <person name="Auch B."/>
            <person name="Kono T."/>
            <person name="Mallez S."/>
            <person name="Becker A."/>
            <person name="Gohl D.M."/>
            <person name="Silverstein K.A.T."/>
            <person name="Koren S."/>
            <person name="Bechman K.B."/>
            <person name="Herman A."/>
            <person name="Abrahante J.E."/>
            <person name="Garbe J."/>
        </authorList>
    </citation>
    <scope>NUCLEOTIDE SEQUENCE</scope>
    <source>
        <strain evidence="6">Duluth1</strain>
        <tissue evidence="6">Whole animal</tissue>
    </source>
</reference>
<dbReference type="InterPro" id="IPR017907">
    <property type="entry name" value="Znf_RING_CS"/>
</dbReference>
<dbReference type="InterPro" id="IPR018957">
    <property type="entry name" value="Znf_C3HC4_RING-type"/>
</dbReference>
<evidence type="ECO:0000259" key="5">
    <source>
        <dbReference type="PROSITE" id="PS50089"/>
    </source>
</evidence>
<reference evidence="6" key="1">
    <citation type="journal article" date="2019" name="bioRxiv">
        <title>The Genome of the Zebra Mussel, Dreissena polymorpha: A Resource for Invasive Species Research.</title>
        <authorList>
            <person name="McCartney M.A."/>
            <person name="Auch B."/>
            <person name="Kono T."/>
            <person name="Mallez S."/>
            <person name="Zhang Y."/>
            <person name="Obille A."/>
            <person name="Becker A."/>
            <person name="Abrahante J.E."/>
            <person name="Garbe J."/>
            <person name="Badalamenti J.P."/>
            <person name="Herman A."/>
            <person name="Mangelson H."/>
            <person name="Liachko I."/>
            <person name="Sullivan S."/>
            <person name="Sone E.D."/>
            <person name="Koren S."/>
            <person name="Silverstein K.A.T."/>
            <person name="Beckman K.B."/>
            <person name="Gohl D.M."/>
        </authorList>
    </citation>
    <scope>NUCLEOTIDE SEQUENCE</scope>
    <source>
        <strain evidence="6">Duluth1</strain>
        <tissue evidence="6">Whole animal</tissue>
    </source>
</reference>
<name>A0A9D4J7Q5_DREPO</name>
<evidence type="ECO:0000256" key="1">
    <source>
        <dbReference type="ARBA" id="ARBA00022723"/>
    </source>
</evidence>
<dbReference type="InterPro" id="IPR013083">
    <property type="entry name" value="Znf_RING/FYVE/PHD"/>
</dbReference>
<dbReference type="Gene3D" id="3.30.40.10">
    <property type="entry name" value="Zinc/RING finger domain, C3HC4 (zinc finger)"/>
    <property type="match status" value="1"/>
</dbReference>
<evidence type="ECO:0000256" key="4">
    <source>
        <dbReference type="PROSITE-ProRule" id="PRU00175"/>
    </source>
</evidence>
<dbReference type="GO" id="GO:0061630">
    <property type="term" value="F:ubiquitin protein ligase activity"/>
    <property type="evidence" value="ECO:0007669"/>
    <property type="project" value="TreeGrafter"/>
</dbReference>
<keyword evidence="7" id="KW-1185">Reference proteome</keyword>
<accession>A0A9D4J7Q5</accession>
<dbReference type="InterPro" id="IPR047153">
    <property type="entry name" value="TRIM45/56/19-like"/>
</dbReference>
<dbReference type="EMBL" id="JAIWYP010000007">
    <property type="protein sequence ID" value="KAH3798633.1"/>
    <property type="molecule type" value="Genomic_DNA"/>
</dbReference>
<dbReference type="GO" id="GO:0008270">
    <property type="term" value="F:zinc ion binding"/>
    <property type="evidence" value="ECO:0007669"/>
    <property type="project" value="UniProtKB-KW"/>
</dbReference>
<keyword evidence="2 4" id="KW-0863">Zinc-finger</keyword>
<proteinExistence type="predicted"/>
<protein>
    <recommendedName>
        <fullName evidence="5">RING-type domain-containing protein</fullName>
    </recommendedName>
</protein>
<gene>
    <name evidence="6" type="ORF">DPMN_152234</name>
</gene>
<dbReference type="PANTHER" id="PTHR25462:SF304">
    <property type="entry name" value="BONUS, ISOFORM C"/>
    <property type="match status" value="1"/>
</dbReference>
<dbReference type="SMART" id="SM00184">
    <property type="entry name" value="RING"/>
    <property type="match status" value="1"/>
</dbReference>
<dbReference type="PROSITE" id="PS50089">
    <property type="entry name" value="ZF_RING_2"/>
    <property type="match status" value="1"/>
</dbReference>
<dbReference type="AlphaFoldDB" id="A0A9D4J7Q5"/>
<keyword evidence="3" id="KW-0862">Zinc</keyword>
<sequence length="548" mass="62522">MYARQQFDIIQCKLCNNIYTDPRLLECLHSFCHDCIKSYMTECSSLQNAVIQCPLCQEETQLVNYKEGLVQNTLLNKLLAQTQKDTTSIVASKEVVKMSHETLTETERKCPEIVASIEEIASIAGQIVADNNRISDQASDVATAKTKQDVKSRTSQLQFRAMDLVHSIDSVNETVKDYVDKKVELREAIKHRSLEIQDAVRTIERQLITRLENRENENATRDEAFRVKNKLHTILRSNLTMVDFLRLLTDYGDKKDLGMYSEIIQERENKLFSSPVTVSARRYTFEHCNKDIQSEIENLFGSLSEVTLDRVVWNPRKEITMNYIDHNDTELKHLENDRADDLRTSQTDAGHHSVSDFNMSSDMQQTSWLAVRQPPGSGKQTGRGKLLQKSMSFDIPSLSPYHYITSANQPLYDRAIFESKNKASDQDFQILNEKDGDITPSTSGNVIDTNEAAGNIRTAIDTLQSTSHFQYRGHRSRRVSAPSSTAILDALNRRRLNALSILERANINTASLNVSTDIEAGMNEARQEWMKEGIRRRMERRLSKEEGV</sequence>
<comment type="caution">
    <text evidence="6">The sequence shown here is derived from an EMBL/GenBank/DDBJ whole genome shotgun (WGS) entry which is preliminary data.</text>
</comment>
<evidence type="ECO:0000313" key="6">
    <source>
        <dbReference type="EMBL" id="KAH3798633.1"/>
    </source>
</evidence>
<evidence type="ECO:0000256" key="2">
    <source>
        <dbReference type="ARBA" id="ARBA00022771"/>
    </source>
</evidence>
<dbReference type="SUPFAM" id="SSF57850">
    <property type="entry name" value="RING/U-box"/>
    <property type="match status" value="1"/>
</dbReference>
<dbReference type="PANTHER" id="PTHR25462">
    <property type="entry name" value="BONUS, ISOFORM C-RELATED"/>
    <property type="match status" value="1"/>
</dbReference>
<dbReference type="Proteomes" id="UP000828390">
    <property type="component" value="Unassembled WGS sequence"/>
</dbReference>
<feature type="domain" description="RING-type" evidence="5">
    <location>
        <begin position="12"/>
        <end position="57"/>
    </location>
</feature>
<evidence type="ECO:0000313" key="7">
    <source>
        <dbReference type="Proteomes" id="UP000828390"/>
    </source>
</evidence>
<organism evidence="6 7">
    <name type="scientific">Dreissena polymorpha</name>
    <name type="common">Zebra mussel</name>
    <name type="synonym">Mytilus polymorpha</name>
    <dbReference type="NCBI Taxonomy" id="45954"/>
    <lineage>
        <taxon>Eukaryota</taxon>
        <taxon>Metazoa</taxon>
        <taxon>Spiralia</taxon>
        <taxon>Lophotrochozoa</taxon>
        <taxon>Mollusca</taxon>
        <taxon>Bivalvia</taxon>
        <taxon>Autobranchia</taxon>
        <taxon>Heteroconchia</taxon>
        <taxon>Euheterodonta</taxon>
        <taxon>Imparidentia</taxon>
        <taxon>Neoheterodontei</taxon>
        <taxon>Myida</taxon>
        <taxon>Dreissenoidea</taxon>
        <taxon>Dreissenidae</taxon>
        <taxon>Dreissena</taxon>
    </lineage>
</organism>
<dbReference type="InterPro" id="IPR001841">
    <property type="entry name" value="Znf_RING"/>
</dbReference>
<dbReference type="PROSITE" id="PS00518">
    <property type="entry name" value="ZF_RING_1"/>
    <property type="match status" value="1"/>
</dbReference>
<keyword evidence="1" id="KW-0479">Metal-binding</keyword>